<dbReference type="InterPro" id="IPR005123">
    <property type="entry name" value="Oxoglu/Fe-dep_dioxygenase_dom"/>
</dbReference>
<evidence type="ECO:0000313" key="4">
    <source>
        <dbReference type="EMBL" id="RYO77010.1"/>
    </source>
</evidence>
<keyword evidence="5" id="KW-1185">Reference proteome</keyword>
<comment type="similarity">
    <text evidence="1">Belongs to the iron/ascorbate-dependent oxidoreductase family.</text>
</comment>
<sequence length="790" mass="90306">MGAGLSMRSEKEDPWFNPELRNKQYGEFGDAYRDDVYFDLAAQWNINTDSRPYLAYVRQLSQQGWIHLRLLADFMQIGTHPQRWKDLNPKGPSGEKREEAEKDRERRAEKTEVTILDYCADEVKKTGPIQSAAELRNELDMRITGDGIRLRLYVVEDLSRDVIEVLGQKLKIDPDVFRSHIVDYAWYNVRDRWRDPPYVGAAGRPKNWTQLRYVTARYFETRDKFKAAGSEAQQFNILRRPDDDHSNKAWWDEPGAVVALTRSRATFWLQKEQSGSGPRVGVLFLDPTVKTGLPLWRGRRILHETPQFESSPPPQRESQKDGSKQRDPCNNNSFYEDFIYWAQQLAVFPASPKVQVSSAHVPMQALLHLICSEWLTMSDYIKTRLNQVDLEILNPQQFVAPGHHVSDEKLHMWRRFIPLYREMVKETLQCVFHFPCYRETSRCPVMNGADPGNRTNQQLVAGNDATTSIPDTSTTKSSTSASQVTMCPGGAQSAEASVLGSIGSYEDDFKLVLSHLEEYQSRINHVTSVITAVMSIRDSRRAMEDNHNIGRLTWLATFFIPFSVIAGAFSMTDDIRTISFVYIVNHGIANNLLEEAFRFSSELFALPQETKMLAPHPPGRCSSDRQPESYEIGSEDFELQPNVWLPEDVLPGFRGFMTQFYWTCFETAKELLRALALGLGLRDEDYFLNYHSGENNQLRLLHYPPVETEKLSSNAVARMPAHSDWGSITMLFQDETGGLQVEDPNNPGSFLDATPMKNALIMNVGDLLMRWSNVDNASSHTSPYPQWRAN</sequence>
<feature type="compositionally biased region" description="Basic and acidic residues" evidence="2">
    <location>
        <begin position="83"/>
        <end position="107"/>
    </location>
</feature>
<dbReference type="InterPro" id="IPR050231">
    <property type="entry name" value="Iron_ascorbate_oxido_reductase"/>
</dbReference>
<dbReference type="InterPro" id="IPR044861">
    <property type="entry name" value="IPNS-like_FE2OG_OXY"/>
</dbReference>
<feature type="compositionally biased region" description="Low complexity" evidence="2">
    <location>
        <begin position="466"/>
        <end position="483"/>
    </location>
</feature>
<protein>
    <recommendedName>
        <fullName evidence="3">Fe2OG dioxygenase domain-containing protein</fullName>
    </recommendedName>
</protein>
<gene>
    <name evidence="4" type="ORF">DL762_009538</name>
</gene>
<dbReference type="PROSITE" id="PS51471">
    <property type="entry name" value="FE2OG_OXY"/>
    <property type="match status" value="1"/>
</dbReference>
<comment type="caution">
    <text evidence="4">The sequence shown here is derived from an EMBL/GenBank/DDBJ whole genome shotgun (WGS) entry which is preliminary data.</text>
</comment>
<evidence type="ECO:0000256" key="1">
    <source>
        <dbReference type="ARBA" id="ARBA00008056"/>
    </source>
</evidence>
<dbReference type="Pfam" id="PF14226">
    <property type="entry name" value="DIOX_N"/>
    <property type="match status" value="1"/>
</dbReference>
<organism evidence="4 5">
    <name type="scientific">Monosporascus cannonballus</name>
    <dbReference type="NCBI Taxonomy" id="155416"/>
    <lineage>
        <taxon>Eukaryota</taxon>
        <taxon>Fungi</taxon>
        <taxon>Dikarya</taxon>
        <taxon>Ascomycota</taxon>
        <taxon>Pezizomycotina</taxon>
        <taxon>Sordariomycetes</taxon>
        <taxon>Xylariomycetidae</taxon>
        <taxon>Xylariales</taxon>
        <taxon>Xylariales incertae sedis</taxon>
        <taxon>Monosporascus</taxon>
    </lineage>
</organism>
<dbReference type="Proteomes" id="UP000294003">
    <property type="component" value="Unassembled WGS sequence"/>
</dbReference>
<evidence type="ECO:0000313" key="5">
    <source>
        <dbReference type="Proteomes" id="UP000294003"/>
    </source>
</evidence>
<feature type="domain" description="Fe2OG dioxygenase" evidence="3">
    <location>
        <begin position="694"/>
        <end position="790"/>
    </location>
</feature>
<dbReference type="InterPro" id="IPR027443">
    <property type="entry name" value="IPNS-like_sf"/>
</dbReference>
<name>A0ABY0GTY9_9PEZI</name>
<dbReference type="EMBL" id="QJNS01000512">
    <property type="protein sequence ID" value="RYO77010.1"/>
    <property type="molecule type" value="Genomic_DNA"/>
</dbReference>
<feature type="region of interest" description="Disordered" evidence="2">
    <location>
        <begin position="82"/>
        <end position="107"/>
    </location>
</feature>
<feature type="compositionally biased region" description="Basic and acidic residues" evidence="2">
    <location>
        <begin position="317"/>
        <end position="327"/>
    </location>
</feature>
<evidence type="ECO:0000256" key="2">
    <source>
        <dbReference type="SAM" id="MobiDB-lite"/>
    </source>
</evidence>
<dbReference type="PANTHER" id="PTHR47990">
    <property type="entry name" value="2-OXOGLUTARATE (2OG) AND FE(II)-DEPENDENT OXYGENASE SUPERFAMILY PROTEIN-RELATED"/>
    <property type="match status" value="1"/>
</dbReference>
<feature type="region of interest" description="Disordered" evidence="2">
    <location>
        <begin position="464"/>
        <end position="483"/>
    </location>
</feature>
<evidence type="ECO:0000259" key="3">
    <source>
        <dbReference type="PROSITE" id="PS51471"/>
    </source>
</evidence>
<dbReference type="InterPro" id="IPR026992">
    <property type="entry name" value="DIOX_N"/>
</dbReference>
<reference evidence="4 5" key="1">
    <citation type="submission" date="2018-06" db="EMBL/GenBank/DDBJ databases">
        <title>Complete Genomes of Monosporascus.</title>
        <authorList>
            <person name="Robinson A.J."/>
            <person name="Natvig D.O."/>
        </authorList>
    </citation>
    <scope>NUCLEOTIDE SEQUENCE [LARGE SCALE GENOMIC DNA]</scope>
    <source>
        <strain evidence="4 5">CBS 609.92</strain>
    </source>
</reference>
<dbReference type="Gene3D" id="2.60.120.330">
    <property type="entry name" value="B-lactam Antibiotic, Isopenicillin N Synthase, Chain"/>
    <property type="match status" value="1"/>
</dbReference>
<proteinExistence type="inferred from homology"/>
<dbReference type="Pfam" id="PF03171">
    <property type="entry name" value="2OG-FeII_Oxy"/>
    <property type="match status" value="1"/>
</dbReference>
<feature type="region of interest" description="Disordered" evidence="2">
    <location>
        <begin position="304"/>
        <end position="327"/>
    </location>
</feature>
<dbReference type="SUPFAM" id="SSF51197">
    <property type="entry name" value="Clavaminate synthase-like"/>
    <property type="match status" value="1"/>
</dbReference>
<accession>A0ABY0GTY9</accession>